<dbReference type="AlphaFoldDB" id="U4UIM3"/>
<evidence type="ECO:0000256" key="1">
    <source>
        <dbReference type="SAM" id="MobiDB-lite"/>
    </source>
</evidence>
<dbReference type="Proteomes" id="UP000030742">
    <property type="component" value="Unassembled WGS sequence"/>
</dbReference>
<feature type="region of interest" description="Disordered" evidence="1">
    <location>
        <begin position="1"/>
        <end position="64"/>
    </location>
</feature>
<evidence type="ECO:0000313" key="2">
    <source>
        <dbReference type="EMBL" id="ERL92887.1"/>
    </source>
</evidence>
<feature type="compositionally biased region" description="Basic and acidic residues" evidence="1">
    <location>
        <begin position="25"/>
        <end position="38"/>
    </location>
</feature>
<organism evidence="2 3">
    <name type="scientific">Dendroctonus ponderosae</name>
    <name type="common">Mountain pine beetle</name>
    <dbReference type="NCBI Taxonomy" id="77166"/>
    <lineage>
        <taxon>Eukaryota</taxon>
        <taxon>Metazoa</taxon>
        <taxon>Ecdysozoa</taxon>
        <taxon>Arthropoda</taxon>
        <taxon>Hexapoda</taxon>
        <taxon>Insecta</taxon>
        <taxon>Pterygota</taxon>
        <taxon>Neoptera</taxon>
        <taxon>Endopterygota</taxon>
        <taxon>Coleoptera</taxon>
        <taxon>Polyphaga</taxon>
        <taxon>Cucujiformia</taxon>
        <taxon>Curculionidae</taxon>
        <taxon>Scolytinae</taxon>
        <taxon>Dendroctonus</taxon>
    </lineage>
</organism>
<feature type="non-terminal residue" evidence="2">
    <location>
        <position position="64"/>
    </location>
</feature>
<reference evidence="2 3" key="1">
    <citation type="journal article" date="2013" name="Genome Biol.">
        <title>Draft genome of the mountain pine beetle, Dendroctonus ponderosae Hopkins, a major forest pest.</title>
        <authorList>
            <person name="Keeling C.I."/>
            <person name="Yuen M.M."/>
            <person name="Liao N.Y."/>
            <person name="Docking T.R."/>
            <person name="Chan S.K."/>
            <person name="Taylor G.A."/>
            <person name="Palmquist D.L."/>
            <person name="Jackman S.D."/>
            <person name="Nguyen A."/>
            <person name="Li M."/>
            <person name="Henderson H."/>
            <person name="Janes J.K."/>
            <person name="Zhao Y."/>
            <person name="Pandoh P."/>
            <person name="Moore R."/>
            <person name="Sperling F.A."/>
            <person name="Huber D.P."/>
            <person name="Birol I."/>
            <person name="Jones S.J."/>
            <person name="Bohlmann J."/>
        </authorList>
    </citation>
    <scope>NUCLEOTIDE SEQUENCE</scope>
</reference>
<evidence type="ECO:0000313" key="3">
    <source>
        <dbReference type="Proteomes" id="UP000030742"/>
    </source>
</evidence>
<accession>U4UIM3</accession>
<sequence length="64" mass="7105">MASEGFLKASTNNLPDPARQQRHSFNREPSLETDDFRKQNPPAAIQHPSQNRVPEDGAPGLSLH</sequence>
<name>U4UIM3_DENPD</name>
<dbReference type="EMBL" id="KB632338">
    <property type="protein sequence ID" value="ERL92887.1"/>
    <property type="molecule type" value="Genomic_DNA"/>
</dbReference>
<protein>
    <submittedName>
        <fullName evidence="2">Uncharacterized protein</fullName>
    </submittedName>
</protein>
<gene>
    <name evidence="2" type="ORF">D910_10192</name>
</gene>
<proteinExistence type="predicted"/>